<organism evidence="1 2">
    <name type="scientific">Dreissena polymorpha</name>
    <name type="common">Zebra mussel</name>
    <name type="synonym">Mytilus polymorpha</name>
    <dbReference type="NCBI Taxonomy" id="45954"/>
    <lineage>
        <taxon>Eukaryota</taxon>
        <taxon>Metazoa</taxon>
        <taxon>Spiralia</taxon>
        <taxon>Lophotrochozoa</taxon>
        <taxon>Mollusca</taxon>
        <taxon>Bivalvia</taxon>
        <taxon>Autobranchia</taxon>
        <taxon>Heteroconchia</taxon>
        <taxon>Euheterodonta</taxon>
        <taxon>Imparidentia</taxon>
        <taxon>Neoheterodontei</taxon>
        <taxon>Myida</taxon>
        <taxon>Dreissenoidea</taxon>
        <taxon>Dreissenidae</taxon>
        <taxon>Dreissena</taxon>
    </lineage>
</organism>
<protein>
    <submittedName>
        <fullName evidence="1">Uncharacterized protein</fullName>
    </submittedName>
</protein>
<name>A0A9D4JFY4_DREPO</name>
<accession>A0A9D4JFY4</accession>
<sequence length="85" mass="9776">MRKLSDFGGDLEQGGKTVEVSSLRLKTVMLKIHWLPLYFNIGTLSEISSKFGKVLRVTDEHFDYDGVEIATEVRRVFIEIVYHIC</sequence>
<comment type="caution">
    <text evidence="1">The sequence shown here is derived from an EMBL/GenBank/DDBJ whole genome shotgun (WGS) entry which is preliminary data.</text>
</comment>
<evidence type="ECO:0000313" key="1">
    <source>
        <dbReference type="EMBL" id="KAH3808519.1"/>
    </source>
</evidence>
<dbReference type="EMBL" id="JAIWYP010000006">
    <property type="protein sequence ID" value="KAH3808519.1"/>
    <property type="molecule type" value="Genomic_DNA"/>
</dbReference>
<gene>
    <name evidence="1" type="ORF">DPMN_136875</name>
</gene>
<keyword evidence="2" id="KW-1185">Reference proteome</keyword>
<dbReference type="Proteomes" id="UP000828390">
    <property type="component" value="Unassembled WGS sequence"/>
</dbReference>
<dbReference type="AlphaFoldDB" id="A0A9D4JFY4"/>
<reference evidence="1" key="2">
    <citation type="submission" date="2020-11" db="EMBL/GenBank/DDBJ databases">
        <authorList>
            <person name="McCartney M.A."/>
            <person name="Auch B."/>
            <person name="Kono T."/>
            <person name="Mallez S."/>
            <person name="Becker A."/>
            <person name="Gohl D.M."/>
            <person name="Silverstein K.A.T."/>
            <person name="Koren S."/>
            <person name="Bechman K.B."/>
            <person name="Herman A."/>
            <person name="Abrahante J.E."/>
            <person name="Garbe J."/>
        </authorList>
    </citation>
    <scope>NUCLEOTIDE SEQUENCE</scope>
    <source>
        <strain evidence="1">Duluth1</strain>
        <tissue evidence="1">Whole animal</tissue>
    </source>
</reference>
<evidence type="ECO:0000313" key="2">
    <source>
        <dbReference type="Proteomes" id="UP000828390"/>
    </source>
</evidence>
<proteinExistence type="predicted"/>
<reference evidence="1" key="1">
    <citation type="journal article" date="2019" name="bioRxiv">
        <title>The Genome of the Zebra Mussel, Dreissena polymorpha: A Resource for Invasive Species Research.</title>
        <authorList>
            <person name="McCartney M.A."/>
            <person name="Auch B."/>
            <person name="Kono T."/>
            <person name="Mallez S."/>
            <person name="Zhang Y."/>
            <person name="Obille A."/>
            <person name="Becker A."/>
            <person name="Abrahante J.E."/>
            <person name="Garbe J."/>
            <person name="Badalamenti J.P."/>
            <person name="Herman A."/>
            <person name="Mangelson H."/>
            <person name="Liachko I."/>
            <person name="Sullivan S."/>
            <person name="Sone E.D."/>
            <person name="Koren S."/>
            <person name="Silverstein K.A.T."/>
            <person name="Beckman K.B."/>
            <person name="Gohl D.M."/>
        </authorList>
    </citation>
    <scope>NUCLEOTIDE SEQUENCE</scope>
    <source>
        <strain evidence="1">Duluth1</strain>
        <tissue evidence="1">Whole animal</tissue>
    </source>
</reference>